<organism evidence="1 2">
    <name type="scientific">Microcoleus anatoxicus PTRS2</name>
    <dbReference type="NCBI Taxonomy" id="2705321"/>
    <lineage>
        <taxon>Bacteria</taxon>
        <taxon>Bacillati</taxon>
        <taxon>Cyanobacteriota</taxon>
        <taxon>Cyanophyceae</taxon>
        <taxon>Oscillatoriophycideae</taxon>
        <taxon>Oscillatoriales</taxon>
        <taxon>Microcoleaceae</taxon>
        <taxon>Microcoleus</taxon>
        <taxon>Microcoleus anatoxicus</taxon>
    </lineage>
</organism>
<gene>
    <name evidence="1" type="ORF">WMG39_23300</name>
</gene>
<feature type="non-terminal residue" evidence="1">
    <location>
        <position position="56"/>
    </location>
</feature>
<proteinExistence type="predicted"/>
<name>A0ABU8YTE3_9CYAN</name>
<keyword evidence="1" id="KW-0255">Endonuclease</keyword>
<dbReference type="GO" id="GO:0004519">
    <property type="term" value="F:endonuclease activity"/>
    <property type="evidence" value="ECO:0007669"/>
    <property type="project" value="UniProtKB-KW"/>
</dbReference>
<keyword evidence="2" id="KW-1185">Reference proteome</keyword>
<dbReference type="Gene3D" id="3.90.1570.10">
    <property type="entry name" value="tt1808, chain A"/>
    <property type="match status" value="1"/>
</dbReference>
<reference evidence="1 2" key="1">
    <citation type="journal article" date="2020" name="Harmful Algae">
        <title>Molecular and morphological characterization of a novel dihydroanatoxin-a producing Microcoleus species (cyanobacteria) from the Russian River, California, USA.</title>
        <authorList>
            <person name="Conklin K.Y."/>
            <person name="Stancheva R."/>
            <person name="Otten T.G."/>
            <person name="Fadness R."/>
            <person name="Boyer G.L."/>
            <person name="Read B."/>
            <person name="Zhang X."/>
            <person name="Sheath R.G."/>
        </authorList>
    </citation>
    <scope>NUCLEOTIDE SEQUENCE [LARGE SCALE GENOMIC DNA]</scope>
    <source>
        <strain evidence="1 2">PTRS2</strain>
    </source>
</reference>
<sequence length="56" mass="6416">MIQTISKTKTVMFDEFIAWYPENSIHRYELHNGVIFEIPLGTGDHSDVTGFISSEI</sequence>
<dbReference type="InterPro" id="IPR012296">
    <property type="entry name" value="Nuclease_put_TT1808"/>
</dbReference>
<keyword evidence="1" id="KW-0540">Nuclease</keyword>
<dbReference type="Proteomes" id="UP001384579">
    <property type="component" value="Unassembled WGS sequence"/>
</dbReference>
<evidence type="ECO:0000313" key="2">
    <source>
        <dbReference type="Proteomes" id="UP001384579"/>
    </source>
</evidence>
<protein>
    <submittedName>
        <fullName evidence="1">Uma2 family endonuclease</fullName>
    </submittedName>
</protein>
<dbReference type="EMBL" id="JBBLXS010000426">
    <property type="protein sequence ID" value="MEK0187747.1"/>
    <property type="molecule type" value="Genomic_DNA"/>
</dbReference>
<keyword evidence="1" id="KW-0378">Hydrolase</keyword>
<evidence type="ECO:0000313" key="1">
    <source>
        <dbReference type="EMBL" id="MEK0187747.1"/>
    </source>
</evidence>
<comment type="caution">
    <text evidence="1">The sequence shown here is derived from an EMBL/GenBank/DDBJ whole genome shotgun (WGS) entry which is preliminary data.</text>
</comment>
<accession>A0ABU8YTE3</accession>